<dbReference type="HOGENOM" id="CLU_005231_0_0_1"/>
<dbReference type="KEGG" id="sla:SERLADRAFT_350049"/>
<dbReference type="Gene3D" id="3.40.50.720">
    <property type="entry name" value="NAD(P)-binding Rossmann-like Domain"/>
    <property type="match status" value="2"/>
</dbReference>
<dbReference type="Pfam" id="PF05222">
    <property type="entry name" value="AlaDh_PNT_N"/>
    <property type="match status" value="1"/>
</dbReference>
<dbReference type="RefSeq" id="XP_007320049.1">
    <property type="nucleotide sequence ID" value="XM_007319987.1"/>
</dbReference>
<dbReference type="Gene3D" id="1.10.1870.10">
    <property type="entry name" value="Domain 3, Saccharopine reductase"/>
    <property type="match status" value="1"/>
</dbReference>
<dbReference type="CDD" id="cd12189">
    <property type="entry name" value="LKR_SDH_like"/>
    <property type="match status" value="1"/>
</dbReference>
<gene>
    <name evidence="10" type="ORF">SERLADRAFT_350049</name>
</gene>
<dbReference type="Proteomes" id="UP000008064">
    <property type="component" value="Unassembled WGS sequence"/>
</dbReference>
<dbReference type="GO" id="GO:0005737">
    <property type="term" value="C:cytoplasm"/>
    <property type="evidence" value="ECO:0007669"/>
    <property type="project" value="TreeGrafter"/>
</dbReference>
<dbReference type="OrthoDB" id="10059875at2759"/>
<protein>
    <submittedName>
        <fullName evidence="10">Uncharacterized protein</fullName>
    </submittedName>
</protein>
<feature type="domain" description="Alanine dehydrogenase/pyridine nucleotide transhydrogenase N-terminal" evidence="9">
    <location>
        <begin position="27"/>
        <end position="179"/>
    </location>
</feature>
<evidence type="ECO:0000256" key="4">
    <source>
        <dbReference type="ARBA" id="ARBA00023002"/>
    </source>
</evidence>
<keyword evidence="5" id="KW-0028">Amino-acid biosynthesis</keyword>
<reference evidence="10" key="1">
    <citation type="submission" date="2011-04" db="EMBL/GenBank/DDBJ databases">
        <title>Evolution of plant cell wall degrading machinery underlies the functional diversity of forest fungi.</title>
        <authorList>
            <consortium name="US DOE Joint Genome Institute (JGI-PGF)"/>
            <person name="Eastwood D.C."/>
            <person name="Floudas D."/>
            <person name="Binder M."/>
            <person name="Majcherczyk A."/>
            <person name="Schneider P."/>
            <person name="Aerts A."/>
            <person name="Asiegbu F.O."/>
            <person name="Baker S.E."/>
            <person name="Barry K."/>
            <person name="Bendiksby M."/>
            <person name="Blumentritt M."/>
            <person name="Coutinho P.M."/>
            <person name="Cullen D."/>
            <person name="Cullen D."/>
            <person name="Gathman A."/>
            <person name="Goodell B."/>
            <person name="Henrissat B."/>
            <person name="Ihrmark K."/>
            <person name="Kauserud H."/>
            <person name="Kohler A."/>
            <person name="LaButti K."/>
            <person name="Lapidus A."/>
            <person name="Lavin J.L."/>
            <person name="Lee Y.-H."/>
            <person name="Lindquist E."/>
            <person name="Lilly W."/>
            <person name="Lucas S."/>
            <person name="Morin E."/>
            <person name="Murat C."/>
            <person name="Oguiza J.A."/>
            <person name="Park J."/>
            <person name="Pisabarro A.G."/>
            <person name="Riley R."/>
            <person name="Rosling A."/>
            <person name="Salamov A."/>
            <person name="Schmidt O."/>
            <person name="Schmutz J."/>
            <person name="Skrede I."/>
            <person name="Stenlid J."/>
            <person name="Wiebenga A."/>
            <person name="Xie X."/>
            <person name="Kues U."/>
            <person name="Hibbett D.S."/>
            <person name="Hoffmeister D."/>
            <person name="Hogberg N."/>
            <person name="Martin F."/>
            <person name="Grigoriev I.V."/>
            <person name="Watkinson S.C."/>
        </authorList>
    </citation>
    <scope>NUCLEOTIDE SEQUENCE</scope>
    <source>
        <strain evidence="10">S7.9</strain>
    </source>
</reference>
<dbReference type="UniPathway" id="UPA00868">
    <property type="reaction ID" value="UER00835"/>
</dbReference>
<evidence type="ECO:0000256" key="2">
    <source>
        <dbReference type="ARBA" id="ARBA00004720"/>
    </source>
</evidence>
<evidence type="ECO:0000256" key="3">
    <source>
        <dbReference type="ARBA" id="ARBA00022857"/>
    </source>
</evidence>
<keyword evidence="5" id="KW-0457">Lysine biosynthesis</keyword>
<dbReference type="SUPFAM" id="SSF51735">
    <property type="entry name" value="NAD(P)-binding Rossmann-fold domains"/>
    <property type="match status" value="1"/>
</dbReference>
<name>F8P0X6_SERL9</name>
<dbReference type="Pfam" id="PF03435">
    <property type="entry name" value="Sacchrp_dh_NADP"/>
    <property type="match status" value="1"/>
</dbReference>
<dbReference type="SMART" id="SM01002">
    <property type="entry name" value="AlaDh_PNT_C"/>
    <property type="match status" value="1"/>
</dbReference>
<feature type="domain" description="Alanine dehydrogenase/pyridine nucleotide transhydrogenase NAD(H)-binding" evidence="8">
    <location>
        <begin position="226"/>
        <end position="411"/>
    </location>
</feature>
<sequence>MARQGRSPLSRVVAFRRNISTTPLTIGIRREDPSRIWERRCPITPQGVEQLVRSDRVKVLIQDCDRRIFPIDDFLKAGACIHPTLTPAHIVLGIKETPLSELVISPLIAPDTNSEHSVPRTHLMFSHTIKGQEYNMNLLSRFLGNSEEGKLLPRLIDYELLTGDDGKRTVGFGWFAGVAGALESLSAMAHSHLELGIASPFLYTPRPHTHPSVPSLRASLRAIGEAINQNGTPKSLGPFVVCVTGTGQVSQGALSILSELPVINIRVEDLPSVVNNPGMSNCPQIYIVHVLPQDYLSRVDRNGYDRDDYYQHPEQYISNFHTRVAPYLTLFLNGIGWTPAHPRLMTNEQLVVALTKAKEIGKARFSCIGDISCDVEGGLEFMPRASTLSDPFFSTRPDMLPAHLPSVQIMSVDILPASLPLDASEHFSSVLMPYLKTLIGWYRRENLEGEQYSEAVNRATVTQGGKLKGKHAWLHDPLQKWASTVALNGSPSTPTRRSAVSEQQPQLRKKNVLMLGSGMVAGPAVDQICKRSDIELIVASNCADEANRVTRQHSNSNSIIVDMNDACKISSLISNADLVISLLPVSFHPSVAELCIKHRKHLVTASYISPAMQALHERAQAADVLLLNEIGLDPGIDHCSAISLLTKLKAQNKRIVSFTSFCGGLPAPESADVPLGYKFSWSPRGVLSAALNSARFKLNGKVWEIPGEDVLKIHFPNVPVSNVLKLEGIANRDSLAYASAYRLGRMDDLRTVLRGTLRYPGFSDLMHSFKSLGLLDTISSINLESWNSLACASLEKRLGLPVKNNLPSIISAASEVIPSSRIDPLLEALDWLSLTPHSSSASPLPPLPNKPTAPIDLFTTILAHKLKYGPKERDMVVLSHEIVAQTLSASSATLHGNEEIHTSSLIVYGNDSASAMARCVGLPVAFAALGVLDGNVSVRGVHGPDNEILYTSVLKGLESVGLDMKESFKAGLGIEEPLMAGLSNHNETMYEM</sequence>
<dbReference type="GO" id="GO:0004753">
    <property type="term" value="F:saccharopine dehydrogenase activity"/>
    <property type="evidence" value="ECO:0007669"/>
    <property type="project" value="TreeGrafter"/>
</dbReference>
<dbReference type="Gene3D" id="3.30.360.10">
    <property type="entry name" value="Dihydrodipicolinate Reductase, domain 2"/>
    <property type="match status" value="1"/>
</dbReference>
<dbReference type="EMBL" id="GL945436">
    <property type="protein sequence ID" value="EGO22809.1"/>
    <property type="molecule type" value="Genomic_DNA"/>
</dbReference>
<dbReference type="InterPro" id="IPR005097">
    <property type="entry name" value="Sacchrp_dh_NADP-bd"/>
</dbReference>
<evidence type="ECO:0000259" key="8">
    <source>
        <dbReference type="SMART" id="SM01002"/>
    </source>
</evidence>
<comment type="pathway">
    <text evidence="2">Amino-acid degradation; L-lysine degradation via saccharopine pathway; glutaryl-CoA from L-lysine: step 2/6.</text>
</comment>
<dbReference type="PANTHER" id="PTHR11133:SF23">
    <property type="entry name" value="SACCHAROPINE DEHYDROGENASE [NAD(+), L-LYSINE-FORMING]"/>
    <property type="match status" value="1"/>
</dbReference>
<comment type="similarity">
    <text evidence="7">In the C-terminal section; belongs to the saccharopine dehydrogenase family.</text>
</comment>
<keyword evidence="4" id="KW-0560">Oxidoreductase</keyword>
<dbReference type="AlphaFoldDB" id="F8P0X6"/>
<dbReference type="InterPro" id="IPR036291">
    <property type="entry name" value="NAD(P)-bd_dom_sf"/>
</dbReference>
<evidence type="ECO:0000256" key="6">
    <source>
        <dbReference type="ARBA" id="ARBA00023268"/>
    </source>
</evidence>
<dbReference type="GO" id="GO:0033512">
    <property type="term" value="P:L-lysine catabolic process to acetyl-CoA via saccharopine"/>
    <property type="evidence" value="ECO:0007669"/>
    <property type="project" value="UniProtKB-UniPathway"/>
</dbReference>
<dbReference type="GeneID" id="18809240"/>
<accession>F8P0X6</accession>
<evidence type="ECO:0000256" key="5">
    <source>
        <dbReference type="ARBA" id="ARBA00023154"/>
    </source>
</evidence>
<proteinExistence type="inferred from homology"/>
<dbReference type="SUPFAM" id="SSF52283">
    <property type="entry name" value="Formate/glycerate dehydrogenase catalytic domain-like"/>
    <property type="match status" value="1"/>
</dbReference>
<dbReference type="InterPro" id="IPR007698">
    <property type="entry name" value="AlaDH/PNT_NAD(H)-bd"/>
</dbReference>
<organism>
    <name type="scientific">Serpula lacrymans var. lacrymans (strain S7.9)</name>
    <name type="common">Dry rot fungus</name>
    <dbReference type="NCBI Taxonomy" id="578457"/>
    <lineage>
        <taxon>Eukaryota</taxon>
        <taxon>Fungi</taxon>
        <taxon>Dikarya</taxon>
        <taxon>Basidiomycota</taxon>
        <taxon>Agaricomycotina</taxon>
        <taxon>Agaricomycetes</taxon>
        <taxon>Agaricomycetidae</taxon>
        <taxon>Boletales</taxon>
        <taxon>Coniophorineae</taxon>
        <taxon>Serpulaceae</taxon>
        <taxon>Serpula</taxon>
    </lineage>
</organism>
<dbReference type="InterPro" id="IPR032095">
    <property type="entry name" value="Sacchrp_dh-like_C"/>
</dbReference>
<evidence type="ECO:0000256" key="1">
    <source>
        <dbReference type="ARBA" id="ARBA00004682"/>
    </source>
</evidence>
<evidence type="ECO:0000256" key="7">
    <source>
        <dbReference type="ARBA" id="ARBA00025744"/>
    </source>
</evidence>
<keyword evidence="3" id="KW-0521">NADP</keyword>
<dbReference type="InterPro" id="IPR007886">
    <property type="entry name" value="AlaDH/PNT_N"/>
</dbReference>
<evidence type="ECO:0000313" key="10">
    <source>
        <dbReference type="EMBL" id="EGO22809.1"/>
    </source>
</evidence>
<dbReference type="SUPFAM" id="SSF55347">
    <property type="entry name" value="Glyceraldehyde-3-phosphate dehydrogenase-like, C-terminal domain"/>
    <property type="match status" value="1"/>
</dbReference>
<dbReference type="Pfam" id="PF16653">
    <property type="entry name" value="Sacchrp_dh_C"/>
    <property type="match status" value="1"/>
</dbReference>
<comment type="pathway">
    <text evidence="1">Amino-acid degradation; L-lysine degradation via saccharopine pathway; glutaryl-CoA from L-lysine: step 1/6.</text>
</comment>
<dbReference type="GO" id="GO:0019878">
    <property type="term" value="P:lysine biosynthetic process via aminoadipic acid"/>
    <property type="evidence" value="ECO:0007669"/>
    <property type="project" value="TreeGrafter"/>
</dbReference>
<dbReference type="PANTHER" id="PTHR11133">
    <property type="entry name" value="SACCHAROPINE DEHYDROGENASE"/>
    <property type="match status" value="1"/>
</dbReference>
<dbReference type="SMART" id="SM01003">
    <property type="entry name" value="AlaDh_PNT_N"/>
    <property type="match status" value="1"/>
</dbReference>
<evidence type="ECO:0000259" key="9">
    <source>
        <dbReference type="SMART" id="SM01003"/>
    </source>
</evidence>
<dbReference type="InterPro" id="IPR051168">
    <property type="entry name" value="AASS"/>
</dbReference>
<dbReference type="FunFam" id="3.40.50.720:FF:000072">
    <property type="entry name" value="Saccharopine dehydrogenase [NADP(+), L-glutamate-forming]"/>
    <property type="match status" value="1"/>
</dbReference>
<keyword evidence="6" id="KW-0511">Multifunctional enzyme</keyword>